<feature type="domain" description="DRBM" evidence="2">
    <location>
        <begin position="1"/>
        <end position="64"/>
    </location>
</feature>
<dbReference type="SUPFAM" id="SSF54768">
    <property type="entry name" value="dsRNA-binding domain-like"/>
    <property type="match status" value="1"/>
</dbReference>
<gene>
    <name evidence="3" type="ORF">CMN54_11790</name>
</gene>
<dbReference type="Gene3D" id="3.30.160.20">
    <property type="match status" value="1"/>
</dbReference>
<name>A0A2D6YLL8_9DELT</name>
<dbReference type="AlphaFoldDB" id="A0A2D6YLL8"/>
<comment type="caution">
    <text evidence="3">The sequence shown here is derived from an EMBL/GenBank/DDBJ whole genome shotgun (WGS) entry which is preliminary data.</text>
</comment>
<proteinExistence type="predicted"/>
<dbReference type="EMBL" id="NZEX01000134">
    <property type="protein sequence ID" value="MAH64098.1"/>
    <property type="molecule type" value="Genomic_DNA"/>
</dbReference>
<dbReference type="Pfam" id="PF00035">
    <property type="entry name" value="dsrm"/>
    <property type="match status" value="1"/>
</dbReference>
<dbReference type="SMART" id="SM00358">
    <property type="entry name" value="DSRM"/>
    <property type="match status" value="1"/>
</dbReference>
<protein>
    <submittedName>
        <fullName evidence="3">Ribonuclease III</fullName>
    </submittedName>
</protein>
<evidence type="ECO:0000256" key="1">
    <source>
        <dbReference type="PROSITE-ProRule" id="PRU00266"/>
    </source>
</evidence>
<reference evidence="4" key="1">
    <citation type="submission" date="2017-09" db="EMBL/GenBank/DDBJ databases">
        <title>The Reconstruction of 2,631 Draft Metagenome-Assembled Genomes from the Global Oceans.</title>
        <authorList>
            <person name="Tully B.J."/>
            <person name="Graham E.D."/>
            <person name="Heidelberg J.F."/>
        </authorList>
    </citation>
    <scope>NUCLEOTIDE SEQUENCE [LARGE SCALE GENOMIC DNA]</scope>
</reference>
<dbReference type="InterPro" id="IPR014720">
    <property type="entry name" value="dsRBD_dom"/>
</dbReference>
<organism evidence="3 4">
    <name type="scientific">SAR324 cluster bacterium</name>
    <dbReference type="NCBI Taxonomy" id="2024889"/>
    <lineage>
        <taxon>Bacteria</taxon>
        <taxon>Deltaproteobacteria</taxon>
        <taxon>SAR324 cluster</taxon>
    </lineage>
</organism>
<feature type="non-terminal residue" evidence="3">
    <location>
        <position position="1"/>
    </location>
</feature>
<dbReference type="PROSITE" id="PS50137">
    <property type="entry name" value="DS_RBD"/>
    <property type="match status" value="1"/>
</dbReference>
<evidence type="ECO:0000259" key="2">
    <source>
        <dbReference type="PROSITE" id="PS50137"/>
    </source>
</evidence>
<dbReference type="Proteomes" id="UP000226525">
    <property type="component" value="Unassembled WGS sequence"/>
</dbReference>
<keyword evidence="1" id="KW-0694">RNA-binding</keyword>
<sequence length="74" mass="8428">LIEWFQRKKKEFSFDVTDENGADHHKRFSVTIKMDDEPLAKGFGQSKKTAEESASKFACKKLKIKHNIASGQAN</sequence>
<dbReference type="GO" id="GO:0003723">
    <property type="term" value="F:RNA binding"/>
    <property type="evidence" value="ECO:0007669"/>
    <property type="project" value="UniProtKB-UniRule"/>
</dbReference>
<evidence type="ECO:0000313" key="3">
    <source>
        <dbReference type="EMBL" id="MAH64098.1"/>
    </source>
</evidence>
<evidence type="ECO:0000313" key="4">
    <source>
        <dbReference type="Proteomes" id="UP000226525"/>
    </source>
</evidence>
<dbReference type="CDD" id="cd10845">
    <property type="entry name" value="DSRM_RNAse_III_family"/>
    <property type="match status" value="1"/>
</dbReference>
<accession>A0A2D6YLL8</accession>